<evidence type="ECO:0000313" key="2">
    <source>
        <dbReference type="Proteomes" id="UP000634455"/>
    </source>
</evidence>
<proteinExistence type="predicted"/>
<organism evidence="1 2">
    <name type="scientific">Paramylibacter ulvae</name>
    <dbReference type="NCBI Taxonomy" id="1651968"/>
    <lineage>
        <taxon>Bacteria</taxon>
        <taxon>Pseudomonadati</taxon>
        <taxon>Pseudomonadota</taxon>
        <taxon>Alphaproteobacteria</taxon>
        <taxon>Rhodobacterales</taxon>
        <taxon>Paracoccaceae</taxon>
        <taxon>Paramylibacter</taxon>
    </lineage>
</organism>
<keyword evidence="2" id="KW-1185">Reference proteome</keyword>
<dbReference type="Proteomes" id="UP000634455">
    <property type="component" value="Unassembled WGS sequence"/>
</dbReference>
<reference evidence="2" key="1">
    <citation type="journal article" date="2019" name="Int. J. Syst. Evol. Microbiol.">
        <title>The Global Catalogue of Microorganisms (GCM) 10K type strain sequencing project: providing services to taxonomists for standard genome sequencing and annotation.</title>
        <authorList>
            <consortium name="The Broad Institute Genomics Platform"/>
            <consortium name="The Broad Institute Genome Sequencing Center for Infectious Disease"/>
            <person name="Wu L."/>
            <person name="Ma J."/>
        </authorList>
    </citation>
    <scope>NUCLEOTIDE SEQUENCE [LARGE SCALE GENOMIC DNA]</scope>
    <source>
        <strain evidence="2">KCTC 32465</strain>
    </source>
</reference>
<protein>
    <submittedName>
        <fullName evidence="1">Uncharacterized protein</fullName>
    </submittedName>
</protein>
<accession>A0ABQ3CTP8</accession>
<dbReference type="EMBL" id="BMZF01000001">
    <property type="protein sequence ID" value="GHA43414.1"/>
    <property type="molecule type" value="Genomic_DNA"/>
</dbReference>
<gene>
    <name evidence="1" type="ORF">GCM10008927_05100</name>
</gene>
<sequence>MRGVTLAEDPMLVDRVPTNTVFYCRLDGNTHAVTISQTPNGMRYVYGPMMGAPELVLDRAVDDVLIETHDDIGRIRFGKIRFVNGIYAYNAYYKYAITDENGVALQPDPNSPYPNASFMRGLTVTKNTEIDQPIFGRKCILDRSYDAIATLDSH</sequence>
<comment type="caution">
    <text evidence="1">The sequence shown here is derived from an EMBL/GenBank/DDBJ whole genome shotgun (WGS) entry which is preliminary data.</text>
</comment>
<evidence type="ECO:0000313" key="1">
    <source>
        <dbReference type="EMBL" id="GHA43414.1"/>
    </source>
</evidence>
<name>A0ABQ3CTP8_9RHOB</name>